<comment type="caution">
    <text evidence="6">The sequence shown here is derived from an EMBL/GenBank/DDBJ whole genome shotgun (WGS) entry which is preliminary data.</text>
</comment>
<evidence type="ECO:0000256" key="2">
    <source>
        <dbReference type="ARBA" id="ARBA00022692"/>
    </source>
</evidence>
<comment type="subcellular location">
    <subcellularLocation>
        <location evidence="1">Membrane</location>
    </subcellularLocation>
</comment>
<keyword evidence="2" id="KW-0812">Transmembrane</keyword>
<dbReference type="GO" id="GO:0016020">
    <property type="term" value="C:membrane"/>
    <property type="evidence" value="ECO:0007669"/>
    <property type="project" value="UniProtKB-SubCell"/>
</dbReference>
<proteinExistence type="predicted"/>
<dbReference type="CDD" id="cd02440">
    <property type="entry name" value="AdoMet_MTases"/>
    <property type="match status" value="1"/>
</dbReference>
<dbReference type="GO" id="GO:0016491">
    <property type="term" value="F:oxidoreductase activity"/>
    <property type="evidence" value="ECO:0007669"/>
    <property type="project" value="InterPro"/>
</dbReference>
<dbReference type="InterPro" id="IPR050307">
    <property type="entry name" value="Sterol_Desaturase_Related"/>
</dbReference>
<evidence type="ECO:0000256" key="4">
    <source>
        <dbReference type="ARBA" id="ARBA00023136"/>
    </source>
</evidence>
<dbReference type="STRING" id="100816.A0A175WG30"/>
<dbReference type="VEuPathDB" id="FungiDB:MMYC01_201647"/>
<evidence type="ECO:0000256" key="1">
    <source>
        <dbReference type="ARBA" id="ARBA00004370"/>
    </source>
</evidence>
<dbReference type="Pfam" id="PF13489">
    <property type="entry name" value="Methyltransf_23"/>
    <property type="match status" value="1"/>
</dbReference>
<dbReference type="OrthoDB" id="408954at2759"/>
<protein>
    <submittedName>
        <fullName evidence="6">Fatty acid hydroxylase domain-containing protein 2</fullName>
    </submittedName>
</protein>
<evidence type="ECO:0000256" key="3">
    <source>
        <dbReference type="ARBA" id="ARBA00022989"/>
    </source>
</evidence>
<keyword evidence="4" id="KW-0472">Membrane</keyword>
<keyword evidence="3" id="KW-1133">Transmembrane helix</keyword>
<dbReference type="PANTHER" id="PTHR11863">
    <property type="entry name" value="STEROL DESATURASE"/>
    <property type="match status" value="1"/>
</dbReference>
<name>A0A175WG30_9PEZI</name>
<feature type="domain" description="Fatty acid hydroxylase" evidence="5">
    <location>
        <begin position="353"/>
        <end position="475"/>
    </location>
</feature>
<evidence type="ECO:0000313" key="6">
    <source>
        <dbReference type="EMBL" id="KXX82449.1"/>
    </source>
</evidence>
<evidence type="ECO:0000259" key="5">
    <source>
        <dbReference type="Pfam" id="PF04116"/>
    </source>
</evidence>
<dbReference type="SUPFAM" id="SSF53335">
    <property type="entry name" value="S-adenosyl-L-methionine-dependent methyltransferases"/>
    <property type="match status" value="1"/>
</dbReference>
<dbReference type="AlphaFoldDB" id="A0A175WG30"/>
<dbReference type="Gene3D" id="3.40.50.150">
    <property type="entry name" value="Vaccinia Virus protein VP39"/>
    <property type="match status" value="1"/>
</dbReference>
<dbReference type="Pfam" id="PF04116">
    <property type="entry name" value="FA_hydroxylase"/>
    <property type="match status" value="1"/>
</dbReference>
<dbReference type="GO" id="GO:0005506">
    <property type="term" value="F:iron ion binding"/>
    <property type="evidence" value="ECO:0007669"/>
    <property type="project" value="InterPro"/>
</dbReference>
<dbReference type="EMBL" id="LCTW02000014">
    <property type="protein sequence ID" value="KXX82449.1"/>
    <property type="molecule type" value="Genomic_DNA"/>
</dbReference>
<dbReference type="GO" id="GO:0008610">
    <property type="term" value="P:lipid biosynthetic process"/>
    <property type="evidence" value="ECO:0007669"/>
    <property type="project" value="InterPro"/>
</dbReference>
<sequence length="485" mass="55152">MLRTLGGELALSPKGKSPANRVLDLGTGTGIWAIDYEQVIGVDLSPIQPTFIPANCSFEVDDLEKEWTWSKPFDFIFCRMPIGSFVSFPDIIKKAYDQLEPGGYFEVHDLGMPVHCDDNTLLPDSNLSKWCNVIIEAAAKADRPVWPAHKYASYLREAGFEDVAEREFRWPMNSWPRDPAYKEMGVWVLANFSEILEGLTLAHCTRALGWSTDEVLTFCAKVRADMRNTRIHSYWTILPSLWAEIVDDYGPRQLEFWGTLIVQLVFFWVPALAFTALDYVLPSFSARHKIQPAPKQPTAAEIRRCALIVLRNQLQSIATALLLQIVAEVKGEPSRFRITAMIPSWSEIARDFIGCVILREIMFYYAHRALHTGRLYKMIHKVHHEFTAPVALTAQYAHPIEHLVANTLPVALPPLILGSHILTMWLFVAFVLVETSTVHSGYDFFAGIAKSHDAHHEKFNVHFGAYGWMDWLHATNKAKRQRKTD</sequence>
<gene>
    <name evidence="6" type="ORF">MMYC01_201647</name>
</gene>
<accession>A0A175WG30</accession>
<dbReference type="InterPro" id="IPR006694">
    <property type="entry name" value="Fatty_acid_hydroxylase"/>
</dbReference>
<evidence type="ECO:0000313" key="7">
    <source>
        <dbReference type="Proteomes" id="UP000078237"/>
    </source>
</evidence>
<dbReference type="Proteomes" id="UP000078237">
    <property type="component" value="Unassembled WGS sequence"/>
</dbReference>
<reference evidence="6 7" key="1">
    <citation type="journal article" date="2016" name="Genome Announc.">
        <title>Genome Sequence of Madurella mycetomatis mm55, Isolated from a Human Mycetoma Case in Sudan.</title>
        <authorList>
            <person name="Smit S."/>
            <person name="Derks M.F."/>
            <person name="Bervoets S."/>
            <person name="Fahal A."/>
            <person name="van Leeuwen W."/>
            <person name="van Belkum A."/>
            <person name="van de Sande W.W."/>
        </authorList>
    </citation>
    <scope>NUCLEOTIDE SEQUENCE [LARGE SCALE GENOMIC DNA]</scope>
    <source>
        <strain evidence="7">mm55</strain>
    </source>
</reference>
<dbReference type="InterPro" id="IPR029063">
    <property type="entry name" value="SAM-dependent_MTases_sf"/>
</dbReference>
<organism evidence="6 7">
    <name type="scientific">Madurella mycetomatis</name>
    <dbReference type="NCBI Taxonomy" id="100816"/>
    <lineage>
        <taxon>Eukaryota</taxon>
        <taxon>Fungi</taxon>
        <taxon>Dikarya</taxon>
        <taxon>Ascomycota</taxon>
        <taxon>Pezizomycotina</taxon>
        <taxon>Sordariomycetes</taxon>
        <taxon>Sordariomycetidae</taxon>
        <taxon>Sordariales</taxon>
        <taxon>Sordariales incertae sedis</taxon>
        <taxon>Madurella</taxon>
    </lineage>
</organism>
<keyword evidence="7" id="KW-1185">Reference proteome</keyword>